<name>A0ABD0P6H7_CIRMR</name>
<evidence type="ECO:0000313" key="5">
    <source>
        <dbReference type="EMBL" id="KAL0169688.1"/>
    </source>
</evidence>
<dbReference type="InterPro" id="IPR003877">
    <property type="entry name" value="SPRY_dom"/>
</dbReference>
<dbReference type="Gene3D" id="2.60.120.920">
    <property type="match status" value="2"/>
</dbReference>
<dbReference type="PANTHER" id="PTHR25465:SF5">
    <property type="entry name" value="E3 UBIQUITIN_ISG15 LIGASE TRIM25-RELATED"/>
    <property type="match status" value="1"/>
</dbReference>
<evidence type="ECO:0000256" key="3">
    <source>
        <dbReference type="ARBA" id="ARBA00022833"/>
    </source>
</evidence>
<keyword evidence="1" id="KW-0479">Metal-binding</keyword>
<evidence type="ECO:0000259" key="4">
    <source>
        <dbReference type="SMART" id="SM00589"/>
    </source>
</evidence>
<dbReference type="Proteomes" id="UP001529510">
    <property type="component" value="Unassembled WGS sequence"/>
</dbReference>
<feature type="non-terminal residue" evidence="5">
    <location>
        <position position="1"/>
    </location>
</feature>
<feature type="domain" description="SPRY-associated" evidence="4">
    <location>
        <begin position="1"/>
        <end position="45"/>
    </location>
</feature>
<sequence length="133" mass="15230">ACDLTLDLNTVNSHLALSEKNKKMTYVEENQPYPDCAERFDESLTGRCYWEAEWSGRGVYVSVAYKGIGRKGCRNNCWFGYNEKVGVYLNWSAGTLSFYSVSDKHTLIHLHTFNTTFTEPLYAGFMLVWKSSV</sequence>
<dbReference type="SMART" id="SM00589">
    <property type="entry name" value="PRY"/>
    <property type="match status" value="1"/>
</dbReference>
<gene>
    <name evidence="5" type="ORF">M9458_034284</name>
</gene>
<keyword evidence="3" id="KW-0862">Zinc</keyword>
<accession>A0ABD0P6H7</accession>
<dbReference type="Pfam" id="PF13765">
    <property type="entry name" value="PRY"/>
    <property type="match status" value="1"/>
</dbReference>
<reference evidence="5 6" key="1">
    <citation type="submission" date="2024-05" db="EMBL/GenBank/DDBJ databases">
        <title>Genome sequencing and assembly of Indian major carp, Cirrhinus mrigala (Hamilton, 1822).</title>
        <authorList>
            <person name="Mohindra V."/>
            <person name="Chowdhury L.M."/>
            <person name="Lal K."/>
            <person name="Jena J.K."/>
        </authorList>
    </citation>
    <scope>NUCLEOTIDE SEQUENCE [LARGE SCALE GENOMIC DNA]</scope>
    <source>
        <strain evidence="5">CM1030</strain>
        <tissue evidence="5">Blood</tissue>
    </source>
</reference>
<dbReference type="PANTHER" id="PTHR25465">
    <property type="entry name" value="B-BOX DOMAIN CONTAINING"/>
    <property type="match status" value="1"/>
</dbReference>
<dbReference type="AlphaFoldDB" id="A0ABD0P6H7"/>
<organism evidence="5 6">
    <name type="scientific">Cirrhinus mrigala</name>
    <name type="common">Mrigala</name>
    <dbReference type="NCBI Taxonomy" id="683832"/>
    <lineage>
        <taxon>Eukaryota</taxon>
        <taxon>Metazoa</taxon>
        <taxon>Chordata</taxon>
        <taxon>Craniata</taxon>
        <taxon>Vertebrata</taxon>
        <taxon>Euteleostomi</taxon>
        <taxon>Actinopterygii</taxon>
        <taxon>Neopterygii</taxon>
        <taxon>Teleostei</taxon>
        <taxon>Ostariophysi</taxon>
        <taxon>Cypriniformes</taxon>
        <taxon>Cyprinidae</taxon>
        <taxon>Labeoninae</taxon>
        <taxon>Labeonini</taxon>
        <taxon>Cirrhinus</taxon>
    </lineage>
</organism>
<evidence type="ECO:0000256" key="1">
    <source>
        <dbReference type="ARBA" id="ARBA00022723"/>
    </source>
</evidence>
<evidence type="ECO:0000256" key="2">
    <source>
        <dbReference type="ARBA" id="ARBA00022771"/>
    </source>
</evidence>
<comment type="caution">
    <text evidence="5">The sequence shown here is derived from an EMBL/GenBank/DDBJ whole genome shotgun (WGS) entry which is preliminary data.</text>
</comment>
<dbReference type="EMBL" id="JAMKFB020000017">
    <property type="protein sequence ID" value="KAL0169688.1"/>
    <property type="molecule type" value="Genomic_DNA"/>
</dbReference>
<keyword evidence="6" id="KW-1185">Reference proteome</keyword>
<dbReference type="GO" id="GO:0008270">
    <property type="term" value="F:zinc ion binding"/>
    <property type="evidence" value="ECO:0007669"/>
    <property type="project" value="UniProtKB-KW"/>
</dbReference>
<evidence type="ECO:0000313" key="6">
    <source>
        <dbReference type="Proteomes" id="UP001529510"/>
    </source>
</evidence>
<keyword evidence="2" id="KW-0863">Zinc-finger</keyword>
<dbReference type="InterPro" id="IPR051051">
    <property type="entry name" value="E3_ubiq-ligase_TRIM/RNF"/>
</dbReference>
<dbReference type="Pfam" id="PF00622">
    <property type="entry name" value="SPRY"/>
    <property type="match status" value="1"/>
</dbReference>
<dbReference type="SUPFAM" id="SSF49899">
    <property type="entry name" value="Concanavalin A-like lectins/glucanases"/>
    <property type="match status" value="1"/>
</dbReference>
<feature type="non-terminal residue" evidence="5">
    <location>
        <position position="133"/>
    </location>
</feature>
<dbReference type="InterPro" id="IPR006574">
    <property type="entry name" value="PRY"/>
</dbReference>
<dbReference type="InterPro" id="IPR013320">
    <property type="entry name" value="ConA-like_dom_sf"/>
</dbReference>
<proteinExistence type="predicted"/>
<dbReference type="InterPro" id="IPR043136">
    <property type="entry name" value="B30.2/SPRY_sf"/>
</dbReference>
<protein>
    <recommendedName>
        <fullName evidence="4">SPRY-associated domain-containing protein</fullName>
    </recommendedName>
</protein>